<dbReference type="PROSITE" id="PS00108">
    <property type="entry name" value="PROTEIN_KINASE_ST"/>
    <property type="match status" value="1"/>
</dbReference>
<sequence length="578" mass="63437">MISLHFCQHADPQMSSSSEQKILRVGTVIAGKYRIDKAIARGGFSVIYRATHIEMKRPVGLKIPTIAEDIKASWLERFTREARLASQLTHPNTVTIYDYGQDPHGFLYIAMEWVEGVSLYQYLDKRGALPPLAVARLSVQILASLQEAHQLHFLHRDLKPSNIMLTRDFQGQDMVKILDFGIAKDLSENAESLARITHQGTFVGTPRYASPEQLEQTKQLGPPSDIYSLGLLMWEAMVGDPAVPSTIYGECVEKHLGPEPWVLPPAVSCPPGLERILYKALAKPTVDRYQTCAEMRRELLAWLNTPEARAEDAEDVPFSRRRSPSPPPLRQKNSPVDQLLQAAKQARPKPAPRAEEDLPPLELDLARIADDGRNNRAGHPAQARAPGEYRPAEPRAPRANLWPRIAAASGAALLIALLGWWAFSDDNSADAPAPPEPSQASALAEPHEKPAPPRPAPRDPAAASVSPSLVWAAIQESGWKRIGKLSSFDAGGLTQENGRFRKSGHTVAVTVFSANDHGEMPDYSEVAEPPAQVIDFGTTFVQVAPGTPSTTVEAIDHLAGSLRKLQEIIEEQREDAAP</sequence>
<accession>A0A2Z4FP40</accession>
<dbReference type="Gene3D" id="1.10.510.10">
    <property type="entry name" value="Transferase(Phosphotransferase) domain 1"/>
    <property type="match status" value="1"/>
</dbReference>
<evidence type="ECO:0000256" key="4">
    <source>
        <dbReference type="ARBA" id="ARBA00022840"/>
    </source>
</evidence>
<evidence type="ECO:0000259" key="5">
    <source>
        <dbReference type="PROSITE" id="PS50011"/>
    </source>
</evidence>
<keyword evidence="3" id="KW-0418">Kinase</keyword>
<feature type="domain" description="Protein kinase" evidence="5">
    <location>
        <begin position="33"/>
        <end position="303"/>
    </location>
</feature>
<evidence type="ECO:0000313" key="7">
    <source>
        <dbReference type="Proteomes" id="UP000249799"/>
    </source>
</evidence>
<protein>
    <recommendedName>
        <fullName evidence="5">Protein kinase domain-containing protein</fullName>
    </recommendedName>
</protein>
<reference evidence="6 7" key="1">
    <citation type="submission" date="2018-06" db="EMBL/GenBank/DDBJ databases">
        <title>Lujinxingia sediminis gen. nov. sp. nov., a new facultative anaerobic member of the class Deltaproteobacteria, and proposal of Lujinxingaceae fam. nov.</title>
        <authorList>
            <person name="Guo L.-Y."/>
            <person name="Li C.-M."/>
            <person name="Wang S."/>
            <person name="Du Z.-J."/>
        </authorList>
    </citation>
    <scope>NUCLEOTIDE SEQUENCE [LARGE SCALE GENOMIC DNA]</scope>
    <source>
        <strain evidence="6 7">FA350</strain>
    </source>
</reference>
<keyword evidence="1" id="KW-0808">Transferase</keyword>
<dbReference type="GO" id="GO:0004674">
    <property type="term" value="F:protein serine/threonine kinase activity"/>
    <property type="evidence" value="ECO:0007669"/>
    <property type="project" value="TreeGrafter"/>
</dbReference>
<name>A0A2Z4FP40_9DELT</name>
<dbReference type="Gene3D" id="3.30.200.20">
    <property type="entry name" value="Phosphorylase Kinase, domain 1"/>
    <property type="match status" value="1"/>
</dbReference>
<dbReference type="Proteomes" id="UP000249799">
    <property type="component" value="Chromosome"/>
</dbReference>
<dbReference type="PANTHER" id="PTHR43289:SF6">
    <property type="entry name" value="SERINE_THREONINE-PROTEIN KINASE NEKL-3"/>
    <property type="match status" value="1"/>
</dbReference>
<dbReference type="InterPro" id="IPR011009">
    <property type="entry name" value="Kinase-like_dom_sf"/>
</dbReference>
<dbReference type="Pfam" id="PF00069">
    <property type="entry name" value="Pkinase"/>
    <property type="match status" value="1"/>
</dbReference>
<dbReference type="SMART" id="SM00220">
    <property type="entry name" value="S_TKc"/>
    <property type="match status" value="1"/>
</dbReference>
<evidence type="ECO:0000256" key="3">
    <source>
        <dbReference type="ARBA" id="ARBA00022777"/>
    </source>
</evidence>
<keyword evidence="2" id="KW-0547">Nucleotide-binding</keyword>
<dbReference type="GO" id="GO:0005524">
    <property type="term" value="F:ATP binding"/>
    <property type="evidence" value="ECO:0007669"/>
    <property type="project" value="UniProtKB-KW"/>
</dbReference>
<evidence type="ECO:0000256" key="2">
    <source>
        <dbReference type="ARBA" id="ARBA00022741"/>
    </source>
</evidence>
<dbReference type="InterPro" id="IPR008271">
    <property type="entry name" value="Ser/Thr_kinase_AS"/>
</dbReference>
<dbReference type="SUPFAM" id="SSF56112">
    <property type="entry name" value="Protein kinase-like (PK-like)"/>
    <property type="match status" value="1"/>
</dbReference>
<proteinExistence type="predicted"/>
<organism evidence="6 7">
    <name type="scientific">Bradymonas sediminis</name>
    <dbReference type="NCBI Taxonomy" id="1548548"/>
    <lineage>
        <taxon>Bacteria</taxon>
        <taxon>Deltaproteobacteria</taxon>
        <taxon>Bradymonadales</taxon>
        <taxon>Bradymonadaceae</taxon>
        <taxon>Bradymonas</taxon>
    </lineage>
</organism>
<keyword evidence="7" id="KW-1185">Reference proteome</keyword>
<dbReference type="InterPro" id="IPR000719">
    <property type="entry name" value="Prot_kinase_dom"/>
</dbReference>
<evidence type="ECO:0000256" key="1">
    <source>
        <dbReference type="ARBA" id="ARBA00022679"/>
    </source>
</evidence>
<dbReference type="KEGG" id="bsed:DN745_15875"/>
<keyword evidence="4" id="KW-0067">ATP-binding</keyword>
<dbReference type="PANTHER" id="PTHR43289">
    <property type="entry name" value="MITOGEN-ACTIVATED PROTEIN KINASE KINASE KINASE 20-RELATED"/>
    <property type="match status" value="1"/>
</dbReference>
<evidence type="ECO:0000313" key="6">
    <source>
        <dbReference type="EMBL" id="AWV90713.1"/>
    </source>
</evidence>
<gene>
    <name evidence="6" type="ORF">DN745_15875</name>
</gene>
<dbReference type="OrthoDB" id="9801841at2"/>
<dbReference type="CDD" id="cd14014">
    <property type="entry name" value="STKc_PknB_like"/>
    <property type="match status" value="1"/>
</dbReference>
<dbReference type="AlphaFoldDB" id="A0A2Z4FP40"/>
<dbReference type="PROSITE" id="PS50011">
    <property type="entry name" value="PROTEIN_KINASE_DOM"/>
    <property type="match status" value="1"/>
</dbReference>
<dbReference type="EMBL" id="CP030032">
    <property type="protein sequence ID" value="AWV90713.1"/>
    <property type="molecule type" value="Genomic_DNA"/>
</dbReference>